<organism evidence="2 3">
    <name type="scientific">Fraxinus pennsylvanica</name>
    <dbReference type="NCBI Taxonomy" id="56036"/>
    <lineage>
        <taxon>Eukaryota</taxon>
        <taxon>Viridiplantae</taxon>
        <taxon>Streptophyta</taxon>
        <taxon>Embryophyta</taxon>
        <taxon>Tracheophyta</taxon>
        <taxon>Spermatophyta</taxon>
        <taxon>Magnoliopsida</taxon>
        <taxon>eudicotyledons</taxon>
        <taxon>Gunneridae</taxon>
        <taxon>Pentapetalae</taxon>
        <taxon>asterids</taxon>
        <taxon>lamiids</taxon>
        <taxon>Lamiales</taxon>
        <taxon>Oleaceae</taxon>
        <taxon>Oleeae</taxon>
        <taxon>Fraxinus</taxon>
    </lineage>
</organism>
<sequence length="130" mass="14622">MVSPPFVFQGKSLAIHYSPSHALVYSFTLAFAFLPWFLLLSSSKENLWRSYPIFPFVDNLQRTDCIWLLIGSIDCLLSDMQRCLNRGTLPAVDFMGEHVIVGQVYMYFRGSGKAAEMKHDAAQGALRAAI</sequence>
<keyword evidence="1" id="KW-0472">Membrane</keyword>
<name>A0AAD2DJP3_9LAMI</name>
<evidence type="ECO:0000313" key="2">
    <source>
        <dbReference type="EMBL" id="CAI9756489.1"/>
    </source>
</evidence>
<evidence type="ECO:0000313" key="3">
    <source>
        <dbReference type="Proteomes" id="UP000834106"/>
    </source>
</evidence>
<dbReference type="AlphaFoldDB" id="A0AAD2DJP3"/>
<accession>A0AAD2DJP3</accession>
<evidence type="ECO:0000256" key="1">
    <source>
        <dbReference type="SAM" id="Phobius"/>
    </source>
</evidence>
<keyword evidence="3" id="KW-1185">Reference proteome</keyword>
<keyword evidence="1" id="KW-1133">Transmembrane helix</keyword>
<gene>
    <name evidence="2" type="ORF">FPE_LOCUS3919</name>
</gene>
<dbReference type="EMBL" id="OU503037">
    <property type="protein sequence ID" value="CAI9756489.1"/>
    <property type="molecule type" value="Genomic_DNA"/>
</dbReference>
<feature type="transmembrane region" description="Helical" evidence="1">
    <location>
        <begin position="20"/>
        <end position="40"/>
    </location>
</feature>
<keyword evidence="1" id="KW-0812">Transmembrane</keyword>
<dbReference type="Proteomes" id="UP000834106">
    <property type="component" value="Chromosome 2"/>
</dbReference>
<proteinExistence type="predicted"/>
<reference evidence="2" key="1">
    <citation type="submission" date="2023-05" db="EMBL/GenBank/DDBJ databases">
        <authorList>
            <person name="Huff M."/>
        </authorList>
    </citation>
    <scope>NUCLEOTIDE SEQUENCE</scope>
</reference>
<protein>
    <submittedName>
        <fullName evidence="2">Uncharacterized protein</fullName>
    </submittedName>
</protein>